<evidence type="ECO:0000313" key="3">
    <source>
        <dbReference type="EMBL" id="QVI20698.1"/>
    </source>
</evidence>
<gene>
    <name evidence="3" type="ORF">KHQ06_32040</name>
</gene>
<reference evidence="3 4" key="1">
    <citation type="submission" date="2021-04" db="EMBL/GenBank/DDBJ databases">
        <title>Nocardia tengchongensis.</title>
        <authorList>
            <person name="Zhuang k."/>
            <person name="Ran Y."/>
            <person name="Li W."/>
        </authorList>
    </citation>
    <scope>NUCLEOTIDE SEQUENCE [LARGE SCALE GENOMIC DNA]</scope>
    <source>
        <strain evidence="3 4">CFH S0057</strain>
    </source>
</reference>
<dbReference type="InterPro" id="IPR024520">
    <property type="entry name" value="DUF3558"/>
</dbReference>
<dbReference type="Proteomes" id="UP000683310">
    <property type="component" value="Chromosome"/>
</dbReference>
<keyword evidence="2" id="KW-0732">Signal</keyword>
<feature type="region of interest" description="Disordered" evidence="1">
    <location>
        <begin position="53"/>
        <end position="78"/>
    </location>
</feature>
<evidence type="ECO:0000256" key="1">
    <source>
        <dbReference type="SAM" id="MobiDB-lite"/>
    </source>
</evidence>
<dbReference type="PROSITE" id="PS51257">
    <property type="entry name" value="PROKAR_LIPOPROTEIN"/>
    <property type="match status" value="1"/>
</dbReference>
<evidence type="ECO:0000313" key="4">
    <source>
        <dbReference type="Proteomes" id="UP000683310"/>
    </source>
</evidence>
<feature type="signal peptide" evidence="2">
    <location>
        <begin position="1"/>
        <end position="29"/>
    </location>
</feature>
<feature type="chain" id="PRO_5047506793" evidence="2">
    <location>
        <begin position="30"/>
        <end position="206"/>
    </location>
</feature>
<dbReference type="RefSeq" id="WP_213556806.1">
    <property type="nucleotide sequence ID" value="NZ_JBHZDI010000118.1"/>
</dbReference>
<accession>A0ABX8CLC1</accession>
<dbReference type="EMBL" id="CP074371">
    <property type="protein sequence ID" value="QVI20698.1"/>
    <property type="molecule type" value="Genomic_DNA"/>
</dbReference>
<organism evidence="3 4">
    <name type="scientific">Nocardia tengchongensis</name>
    <dbReference type="NCBI Taxonomy" id="2055889"/>
    <lineage>
        <taxon>Bacteria</taxon>
        <taxon>Bacillati</taxon>
        <taxon>Actinomycetota</taxon>
        <taxon>Actinomycetes</taxon>
        <taxon>Mycobacteriales</taxon>
        <taxon>Nocardiaceae</taxon>
        <taxon>Nocardia</taxon>
    </lineage>
</organism>
<proteinExistence type="predicted"/>
<evidence type="ECO:0000256" key="2">
    <source>
        <dbReference type="SAM" id="SignalP"/>
    </source>
</evidence>
<protein>
    <submittedName>
        <fullName evidence="3">DUF3558 domain-containing protein</fullName>
    </submittedName>
</protein>
<name>A0ABX8CLC1_9NOCA</name>
<sequence>MSVRNSAIGALLSAVGAVLLLAGCTNGTAGGDQSSPSSVVPTVNATAAAPATTLEATGKAAPETTPPSPIPSDTGSARWNPCSLPDSAISAAGLSTASKQQLDAQSCRWRSAGQTSELTVVSNTDTAAELKQSGKYVQFSDATLGGRAALQYRAAQDNHKTGCYLTTFTSSGAIVFVVKTLKVQTDDFDSCADVRQFGAALAGYLP</sequence>
<keyword evidence="4" id="KW-1185">Reference proteome</keyword>
<dbReference type="Pfam" id="PF12079">
    <property type="entry name" value="DUF3558"/>
    <property type="match status" value="1"/>
</dbReference>